<name>A0A540NES1_MALBA</name>
<dbReference type="AlphaFoldDB" id="A0A540NES1"/>
<reference evidence="1 2" key="1">
    <citation type="journal article" date="2019" name="G3 (Bethesda)">
        <title>Sequencing of a Wild Apple (Malus baccata) Genome Unravels the Differences Between Cultivated and Wild Apple Species Regarding Disease Resistance and Cold Tolerance.</title>
        <authorList>
            <person name="Chen X."/>
        </authorList>
    </citation>
    <scope>NUCLEOTIDE SEQUENCE [LARGE SCALE GENOMIC DNA]</scope>
    <source>
        <strain evidence="2">cv. Shandingzi</strain>
        <tissue evidence="1">Leaves</tissue>
    </source>
</reference>
<protein>
    <submittedName>
        <fullName evidence="1">Uncharacterized protein</fullName>
    </submittedName>
</protein>
<comment type="caution">
    <text evidence="1">The sequence shown here is derived from an EMBL/GenBank/DDBJ whole genome shotgun (WGS) entry which is preliminary data.</text>
</comment>
<proteinExistence type="predicted"/>
<accession>A0A540NES1</accession>
<dbReference type="EMBL" id="VIEB01000056">
    <property type="protein sequence ID" value="TQE09529.1"/>
    <property type="molecule type" value="Genomic_DNA"/>
</dbReference>
<sequence>MGFSPILERGMDRERERERRKAGCVHFFGLICYRTGSVRRECRGMYGKGSMKRNIDQSFQQLEVPSLSFIDLQALIWLCMCSLPPPPTPFSFSSSLCATSKYGGIGGASHSPRHLSLLKQGPSTLRHLQIHCTSPGSVKLVDHELWQREEKGLIGIGSDSGEQSSRVQVCTSDSHNRLDGWRKSAGTYSVSYKLYKFSIGFDHLPNKPRAFFSPAKQKKIKEACNFICSPPLQISLETGKFKGHIFHFLDVQSLDSTHHWAKPFPGQDTTPIGAMSGCLGLGGDVDLWKR</sequence>
<keyword evidence="2" id="KW-1185">Reference proteome</keyword>
<evidence type="ECO:0000313" key="2">
    <source>
        <dbReference type="Proteomes" id="UP000315295"/>
    </source>
</evidence>
<dbReference type="Proteomes" id="UP000315295">
    <property type="component" value="Unassembled WGS sequence"/>
</dbReference>
<organism evidence="1 2">
    <name type="scientific">Malus baccata</name>
    <name type="common">Siberian crab apple</name>
    <name type="synonym">Pyrus baccata</name>
    <dbReference type="NCBI Taxonomy" id="106549"/>
    <lineage>
        <taxon>Eukaryota</taxon>
        <taxon>Viridiplantae</taxon>
        <taxon>Streptophyta</taxon>
        <taxon>Embryophyta</taxon>
        <taxon>Tracheophyta</taxon>
        <taxon>Spermatophyta</taxon>
        <taxon>Magnoliopsida</taxon>
        <taxon>eudicotyledons</taxon>
        <taxon>Gunneridae</taxon>
        <taxon>Pentapetalae</taxon>
        <taxon>rosids</taxon>
        <taxon>fabids</taxon>
        <taxon>Rosales</taxon>
        <taxon>Rosaceae</taxon>
        <taxon>Amygdaloideae</taxon>
        <taxon>Maleae</taxon>
        <taxon>Malus</taxon>
    </lineage>
</organism>
<gene>
    <name evidence="1" type="ORF">C1H46_004877</name>
</gene>
<evidence type="ECO:0000313" key="1">
    <source>
        <dbReference type="EMBL" id="TQE09529.1"/>
    </source>
</evidence>
<dbReference type="STRING" id="106549.A0A540NES1"/>